<evidence type="ECO:0000313" key="2">
    <source>
        <dbReference type="Proteomes" id="UP000295444"/>
    </source>
</evidence>
<dbReference type="Proteomes" id="UP000295444">
    <property type="component" value="Unassembled WGS sequence"/>
</dbReference>
<dbReference type="AlphaFoldDB" id="A0A4R6SF78"/>
<name>A0A4R6SF78_LABRH</name>
<sequence>MVTPPPPSALRIDVTDLPAGTDGRVHVTGPGVDRRLTATTNLGGVAPGRYRVSAEPVRGPGLATTYPVQGVVDVDVRPGELATTAVDYGIVVPDTTKVLDAGLVSDGGPTVTLAPKAGAVTPGQILVAGIGPKTPRGLLRRVLSVQSGPNGAVVRTAPATLPDAVPQGELVLQHHSFGTATVHNLRGGPSAALNMDLDLAKTEGPCNGKLSGSIGLGWSPAVDLDWKWSKVLGIPLKVKRAKFAVATRQLMATSYKVSDKLSCSLETEIPKIPEFVGSFVVMLGPVPVVITETVQFIGSAEVVGELSTEGSLHTEQTINLGVQYENGHVKPVSEAKQPEQPGISGAFHASVKVGIRFGLQLYGVAGPYLDLTAGIRAEPHGGGLAGCMGLYGDMGWKITGTDVSLDVDDIMSMERQVFPDFWAECPLGEESKDKRKVAPHKKKVTFDDYQWMVGDWVRDIADPTGVKPYLEHETVHVGADGKVVYTTESGIEIASTYDNPIRCEGVLVHREAGALVVDTSHGPAGYLNVCHDIFDQEEISYAPPTDTEPEHLDFFEIKPGWRPFDRR</sequence>
<proteinExistence type="predicted"/>
<protein>
    <submittedName>
        <fullName evidence="1">Uncharacterized protein</fullName>
    </submittedName>
</protein>
<reference evidence="1 2" key="1">
    <citation type="submission" date="2019-03" db="EMBL/GenBank/DDBJ databases">
        <title>Genomic Encyclopedia of Type Strains, Phase IV (KMG-IV): sequencing the most valuable type-strain genomes for metagenomic binning, comparative biology and taxonomic classification.</title>
        <authorList>
            <person name="Goeker M."/>
        </authorList>
    </citation>
    <scope>NUCLEOTIDE SEQUENCE [LARGE SCALE GENOMIC DNA]</scope>
    <source>
        <strain evidence="1 2">DSM 45361</strain>
    </source>
</reference>
<evidence type="ECO:0000313" key="1">
    <source>
        <dbReference type="EMBL" id="TDQ00265.1"/>
    </source>
</evidence>
<gene>
    <name evidence="1" type="ORF">EV186_102126</name>
</gene>
<accession>A0A4R6SF78</accession>
<dbReference type="EMBL" id="SNXZ01000002">
    <property type="protein sequence ID" value="TDQ00265.1"/>
    <property type="molecule type" value="Genomic_DNA"/>
</dbReference>
<organism evidence="1 2">
    <name type="scientific">Labedaea rhizosphaerae</name>
    <dbReference type="NCBI Taxonomy" id="598644"/>
    <lineage>
        <taxon>Bacteria</taxon>
        <taxon>Bacillati</taxon>
        <taxon>Actinomycetota</taxon>
        <taxon>Actinomycetes</taxon>
        <taxon>Pseudonocardiales</taxon>
        <taxon>Pseudonocardiaceae</taxon>
        <taxon>Labedaea</taxon>
    </lineage>
</organism>
<keyword evidence="2" id="KW-1185">Reference proteome</keyword>
<comment type="caution">
    <text evidence="1">The sequence shown here is derived from an EMBL/GenBank/DDBJ whole genome shotgun (WGS) entry which is preliminary data.</text>
</comment>